<evidence type="ECO:0000256" key="7">
    <source>
        <dbReference type="ARBA" id="ARBA00023128"/>
    </source>
</evidence>
<gene>
    <name evidence="10" type="primary">COQ9</name>
    <name evidence="10" type="ORF">HDU87_000318</name>
</gene>
<evidence type="ECO:0000256" key="3">
    <source>
        <dbReference type="ARBA" id="ARBA00010766"/>
    </source>
</evidence>
<evidence type="ECO:0000256" key="6">
    <source>
        <dbReference type="ARBA" id="ARBA00023121"/>
    </source>
</evidence>
<dbReference type="AlphaFoldDB" id="A0AAD5XPB4"/>
<keyword evidence="6 8" id="KW-0446">Lipid-binding</keyword>
<feature type="domain" description="COQ9 C-terminal" evidence="9">
    <location>
        <begin position="176"/>
        <end position="246"/>
    </location>
</feature>
<comment type="function">
    <text evidence="8">Membrane-associated protein that warps the membrane surface to access and bind aromatic isoprenes with high specificity, including ubiquinone (CoQ) isoprene intermediates and presents them directly to Coq7, therefore facilitating the Coq7-mediated hydroxylase step. Participates in the biosynthesis of coenzyme Q, also named ubiquinone, an essential lipid-soluble electron transporter for aerobic cellular respiration.</text>
</comment>
<dbReference type="GO" id="GO:0008289">
    <property type="term" value="F:lipid binding"/>
    <property type="evidence" value="ECO:0007669"/>
    <property type="project" value="UniProtKB-UniRule"/>
</dbReference>
<keyword evidence="11" id="KW-1185">Reference proteome</keyword>
<evidence type="ECO:0000256" key="4">
    <source>
        <dbReference type="ARBA" id="ARBA00022688"/>
    </source>
</evidence>
<dbReference type="PANTHER" id="PTHR21427:SF19">
    <property type="entry name" value="UBIQUINONE BIOSYNTHESIS PROTEIN COQ9, MITOCHONDRIAL"/>
    <property type="match status" value="1"/>
</dbReference>
<evidence type="ECO:0000256" key="2">
    <source>
        <dbReference type="ARBA" id="ARBA00004749"/>
    </source>
</evidence>
<dbReference type="EMBL" id="JADGJQ010000010">
    <property type="protein sequence ID" value="KAJ3181980.1"/>
    <property type="molecule type" value="Genomic_DNA"/>
</dbReference>
<keyword evidence="4 8" id="KW-0831">Ubiquinone biosynthesis</keyword>
<dbReference type="NCBIfam" id="TIGR02396">
    <property type="entry name" value="diverge_rpsU"/>
    <property type="match status" value="1"/>
</dbReference>
<evidence type="ECO:0000259" key="9">
    <source>
        <dbReference type="Pfam" id="PF08511"/>
    </source>
</evidence>
<comment type="caution">
    <text evidence="10">The sequence shown here is derived from an EMBL/GenBank/DDBJ whole genome shotgun (WGS) entry which is preliminary data.</text>
</comment>
<dbReference type="Proteomes" id="UP001212152">
    <property type="component" value="Unassembled WGS sequence"/>
</dbReference>
<dbReference type="GO" id="GO:0005743">
    <property type="term" value="C:mitochondrial inner membrane"/>
    <property type="evidence" value="ECO:0007669"/>
    <property type="project" value="TreeGrafter"/>
</dbReference>
<accession>A0AAD5XPB4</accession>
<comment type="pathway">
    <text evidence="2 8">Cofactor biosynthesis; ubiquinone biosynthesis.</text>
</comment>
<dbReference type="Pfam" id="PF08511">
    <property type="entry name" value="COQ9"/>
    <property type="match status" value="1"/>
</dbReference>
<dbReference type="FunFam" id="1.10.357.10:FF:000004">
    <property type="entry name" value="Ubiquinone biosynthesis protein COQ9, mitochondrial"/>
    <property type="match status" value="1"/>
</dbReference>
<protein>
    <recommendedName>
        <fullName evidence="8">Ubiquinone biosynthesis protein</fullName>
    </recommendedName>
</protein>
<name>A0AAD5XPB4_9FUNG</name>
<evidence type="ECO:0000313" key="10">
    <source>
        <dbReference type="EMBL" id="KAJ3181980.1"/>
    </source>
</evidence>
<evidence type="ECO:0000313" key="11">
    <source>
        <dbReference type="Proteomes" id="UP001212152"/>
    </source>
</evidence>
<dbReference type="GO" id="GO:0006744">
    <property type="term" value="P:ubiquinone biosynthetic process"/>
    <property type="evidence" value="ECO:0007669"/>
    <property type="project" value="UniProtKB-UniRule"/>
</dbReference>
<comment type="subcellular location">
    <subcellularLocation>
        <location evidence="1 8">Mitochondrion</location>
    </subcellularLocation>
</comment>
<keyword evidence="10" id="KW-0830">Ubiquinone</keyword>
<reference evidence="10" key="1">
    <citation type="submission" date="2020-05" db="EMBL/GenBank/DDBJ databases">
        <title>Phylogenomic resolution of chytrid fungi.</title>
        <authorList>
            <person name="Stajich J.E."/>
            <person name="Amses K."/>
            <person name="Simmons R."/>
            <person name="Seto K."/>
            <person name="Myers J."/>
            <person name="Bonds A."/>
            <person name="Quandt C.A."/>
            <person name="Barry K."/>
            <person name="Liu P."/>
            <person name="Grigoriev I."/>
            <person name="Longcore J.E."/>
            <person name="James T.Y."/>
        </authorList>
    </citation>
    <scope>NUCLEOTIDE SEQUENCE</scope>
    <source>
        <strain evidence="10">JEL0379</strain>
    </source>
</reference>
<dbReference type="InterPro" id="IPR013718">
    <property type="entry name" value="COQ9_C"/>
</dbReference>
<sequence length="280" mass="31071">MLAFRRISTSIAGRPAPRLNAVAAACVRALPIARYTQGPGPEANRGNIDYNVHYRADESTRNRPAASQSQTQLAEAALKHVPTMGWTVQALGAGAVDLGYPTVLHGLFPGGGADLIDYFLQKSKNEMRAEMEQLDLASMKITQKIRTACIMRLKLTAPYIARWPDALGIMAQPPNAPMSLRNLGELVDEMWYLAGDRSADLNWYSKRTLLAGVYTSTELYMTQDKSPDFQETWKFLDRRLQDVGTLGRTTAEVTNYLQFGIRSAFGVLSSLGHKTPFDRR</sequence>
<evidence type="ECO:0000256" key="5">
    <source>
        <dbReference type="ARBA" id="ARBA00022946"/>
    </source>
</evidence>
<evidence type="ECO:0000256" key="1">
    <source>
        <dbReference type="ARBA" id="ARBA00004173"/>
    </source>
</evidence>
<dbReference type="InterPro" id="IPR012762">
    <property type="entry name" value="Ubiq_biosynth_COQ9"/>
</dbReference>
<evidence type="ECO:0000256" key="8">
    <source>
        <dbReference type="RuleBase" id="RU366063"/>
    </source>
</evidence>
<dbReference type="Gene3D" id="1.10.357.10">
    <property type="entry name" value="Tetracycline Repressor, domain 2"/>
    <property type="match status" value="1"/>
</dbReference>
<keyword evidence="5" id="KW-0809">Transit peptide</keyword>
<dbReference type="PANTHER" id="PTHR21427">
    <property type="entry name" value="UBIQUINONE BIOSYNTHESIS PROTEIN COQ9, MITOCHONDRIAL"/>
    <property type="match status" value="1"/>
</dbReference>
<proteinExistence type="inferred from homology"/>
<keyword evidence="7 8" id="KW-0496">Mitochondrion</keyword>
<organism evidence="10 11">
    <name type="scientific">Geranomyces variabilis</name>
    <dbReference type="NCBI Taxonomy" id="109894"/>
    <lineage>
        <taxon>Eukaryota</taxon>
        <taxon>Fungi</taxon>
        <taxon>Fungi incertae sedis</taxon>
        <taxon>Chytridiomycota</taxon>
        <taxon>Chytridiomycota incertae sedis</taxon>
        <taxon>Chytridiomycetes</taxon>
        <taxon>Spizellomycetales</taxon>
        <taxon>Powellomycetaceae</taxon>
        <taxon>Geranomyces</taxon>
    </lineage>
</organism>
<comment type="similarity">
    <text evidence="3 8">Belongs to the COQ9 family.</text>
</comment>